<proteinExistence type="predicted"/>
<dbReference type="PhylomeDB" id="A0A0G4HMH2"/>
<feature type="region of interest" description="Disordered" evidence="2">
    <location>
        <begin position="31"/>
        <end position="123"/>
    </location>
</feature>
<gene>
    <name evidence="3" type="ORF">Cvel_7539</name>
</gene>
<sequence>MDGRGTQGITSCLPEETCDYFRKREEELRQINEELDRKRKDMDKREAEKALEQAAPLQPEQAVAPAPPPRAPGGKDGGGRGPLSHPSSAVGNRDGARPGSARRPSTSGGRERDNSLASGSGGQLQNALGLVLGEAGSSFVGGDVGVAIADCHPEESAQKEKLHNTVRLQKARILSLEEDLINAIRQGEEARTALTDSSAKVKKLEDEVKKLQKIKESMDTKTQKAQETIDADKLRISGLEKELSDAKAEIERQKAQGRKTEAERVAKETRLNRLTEENERLKAQLKEARATDRDRGSAERQERERLAVECRKLERQRSELVAAFKKQMRLIDVLKRQRAHVEAARVLSFTEDEFVRALDIGDRLHA</sequence>
<dbReference type="AlphaFoldDB" id="A0A0G4HMH2"/>
<keyword evidence="1" id="KW-0175">Coiled coil</keyword>
<protein>
    <recommendedName>
        <fullName evidence="4">Testis-expressed sequence 9 protein</fullName>
    </recommendedName>
</protein>
<accession>A0A0G4HMH2</accession>
<evidence type="ECO:0000313" key="3">
    <source>
        <dbReference type="EMBL" id="CEM45484.1"/>
    </source>
</evidence>
<dbReference type="VEuPathDB" id="CryptoDB:Cvel_7539"/>
<dbReference type="PANTHER" id="PTHR23313:SF0">
    <property type="entry name" value="TESTIS-EXPRESSED PROTEIN 9"/>
    <property type="match status" value="1"/>
</dbReference>
<feature type="coiled-coil region" evidence="1">
    <location>
        <begin position="194"/>
        <end position="323"/>
    </location>
</feature>
<organism evidence="3">
    <name type="scientific">Chromera velia CCMP2878</name>
    <dbReference type="NCBI Taxonomy" id="1169474"/>
    <lineage>
        <taxon>Eukaryota</taxon>
        <taxon>Sar</taxon>
        <taxon>Alveolata</taxon>
        <taxon>Colpodellida</taxon>
        <taxon>Chromeraceae</taxon>
        <taxon>Chromera</taxon>
    </lineage>
</organism>
<dbReference type="Gene3D" id="1.10.287.1490">
    <property type="match status" value="1"/>
</dbReference>
<name>A0A0G4HMH2_9ALVE</name>
<evidence type="ECO:0000256" key="2">
    <source>
        <dbReference type="SAM" id="MobiDB-lite"/>
    </source>
</evidence>
<evidence type="ECO:0000256" key="1">
    <source>
        <dbReference type="SAM" id="Coils"/>
    </source>
</evidence>
<evidence type="ECO:0008006" key="4">
    <source>
        <dbReference type="Google" id="ProtNLM"/>
    </source>
</evidence>
<feature type="compositionally biased region" description="Basic and acidic residues" evidence="2">
    <location>
        <begin position="31"/>
        <end position="51"/>
    </location>
</feature>
<feature type="compositionally biased region" description="Low complexity" evidence="2">
    <location>
        <begin position="52"/>
        <end position="64"/>
    </location>
</feature>
<dbReference type="PANTHER" id="PTHR23313">
    <property type="entry name" value="TSEC1-RELATED"/>
    <property type="match status" value="1"/>
</dbReference>
<reference evidence="3" key="1">
    <citation type="submission" date="2014-11" db="EMBL/GenBank/DDBJ databases">
        <authorList>
            <person name="Otto D Thomas"/>
            <person name="Naeem Raeece"/>
        </authorList>
    </citation>
    <scope>NUCLEOTIDE SEQUENCE</scope>
</reference>
<dbReference type="EMBL" id="CDMZ01003199">
    <property type="protein sequence ID" value="CEM45484.1"/>
    <property type="molecule type" value="Genomic_DNA"/>
</dbReference>